<feature type="compositionally biased region" description="Low complexity" evidence="6">
    <location>
        <begin position="14"/>
        <end position="52"/>
    </location>
</feature>
<evidence type="ECO:0000256" key="4">
    <source>
        <dbReference type="ARBA" id="ARBA00024004"/>
    </source>
</evidence>
<reference evidence="8" key="2">
    <citation type="submission" date="2018-10" db="UniProtKB">
        <authorList>
            <consortium name="EnsemblPlants"/>
        </authorList>
    </citation>
    <scope>IDENTIFICATION</scope>
</reference>
<feature type="region of interest" description="Disordered" evidence="6">
    <location>
        <begin position="228"/>
        <end position="321"/>
    </location>
</feature>
<comment type="function">
    <text evidence="4">E3 ubiquitin-protein ligase that mediates ubiquitination and subsequent proteasomal degradation of target proteins. E3 ubiquitin ligases accept ubiquitin from an E2 ubiquitin-conjugating enzyme in the form of a thioester and then directly transfers the ubiquitin to targeted substrates. It probably triggers the ubiquitin-mediated degradation of different substrates.</text>
</comment>
<dbReference type="STRING" id="4565.A0A3B6FJB2"/>
<dbReference type="Gramene" id="TraesCS3B03G0181700.1">
    <property type="protein sequence ID" value="TraesCS3B03G0181700.1.CDS"/>
    <property type="gene ID" value="TraesCS3B03G0181700"/>
</dbReference>
<dbReference type="Gramene" id="TraesWEE_scaffold_025337_01G000200.1">
    <property type="protein sequence ID" value="TraesWEE_scaffold_025337_01G000200.1"/>
    <property type="gene ID" value="TraesWEE_scaffold_025337_01G000200"/>
</dbReference>
<keyword evidence="9" id="KW-1185">Reference proteome</keyword>
<dbReference type="Gene3D" id="3.30.40.10">
    <property type="entry name" value="Zinc/RING finger domain, C3HC4 (zinc finger)"/>
    <property type="match status" value="1"/>
</dbReference>
<evidence type="ECO:0000256" key="5">
    <source>
        <dbReference type="PROSITE-ProRule" id="PRU00455"/>
    </source>
</evidence>
<dbReference type="PROSITE" id="PS51081">
    <property type="entry name" value="ZF_SIAH"/>
    <property type="match status" value="1"/>
</dbReference>
<evidence type="ECO:0000256" key="3">
    <source>
        <dbReference type="ARBA" id="ARBA00022833"/>
    </source>
</evidence>
<keyword evidence="2 5" id="KW-0863">Zinc-finger</keyword>
<dbReference type="InterPro" id="IPR013010">
    <property type="entry name" value="Znf_SIAH"/>
</dbReference>
<protein>
    <recommendedName>
        <fullName evidence="7">SIAH-type domain-containing protein</fullName>
    </recommendedName>
</protein>
<feature type="region of interest" description="Disordered" evidence="6">
    <location>
        <begin position="1"/>
        <end position="56"/>
    </location>
</feature>
<dbReference type="PANTHER" id="PTHR46632">
    <property type="entry name" value="E3 UBIQUITIN-PROTEIN LIGASE SINA-LIKE 4"/>
    <property type="match status" value="1"/>
</dbReference>
<dbReference type="Gramene" id="TraesCS3B02G079200.1">
    <property type="protein sequence ID" value="TraesCS3B02G079200.1"/>
    <property type="gene ID" value="TraesCS3B02G079200"/>
</dbReference>
<dbReference type="InterPro" id="IPR044286">
    <property type="entry name" value="SINL_plant"/>
</dbReference>
<dbReference type="EnsemblPlants" id="TraesCS3B02G079200.1">
    <property type="protein sequence ID" value="TraesCS3B02G079200.1"/>
    <property type="gene ID" value="TraesCS3B02G079200"/>
</dbReference>
<dbReference type="GO" id="GO:0061630">
    <property type="term" value="F:ubiquitin protein ligase activity"/>
    <property type="evidence" value="ECO:0000318"/>
    <property type="project" value="GO_Central"/>
</dbReference>
<feature type="compositionally biased region" description="Gly residues" evidence="6">
    <location>
        <begin position="300"/>
        <end position="317"/>
    </location>
</feature>
<dbReference type="SUPFAM" id="SSF49599">
    <property type="entry name" value="TRAF domain-like"/>
    <property type="match status" value="1"/>
</dbReference>
<dbReference type="Proteomes" id="UP000019116">
    <property type="component" value="Chromosome 3B"/>
</dbReference>
<proteinExistence type="predicted"/>
<feature type="compositionally biased region" description="Basic and acidic residues" evidence="6">
    <location>
        <begin position="261"/>
        <end position="272"/>
    </location>
</feature>
<accession>A0A3B6FJB2</accession>
<feature type="domain" description="SIAH-type" evidence="7">
    <location>
        <begin position="402"/>
        <end position="458"/>
    </location>
</feature>
<reference evidence="8" key="1">
    <citation type="submission" date="2018-08" db="EMBL/GenBank/DDBJ databases">
        <authorList>
            <person name="Rossello M."/>
        </authorList>
    </citation>
    <scope>NUCLEOTIDE SEQUENCE [LARGE SCALE GENOMIC DNA]</scope>
    <source>
        <strain evidence="8">cv. Chinese Spring</strain>
    </source>
</reference>
<sequence length="594" mass="61121">MGEQQQHKKRPRCSASAEGSGGKKSSVLALSSSPVATAAPSAPAAPSPVATAKQGPAVAVTSPLAAMPPAPAAPSPAATTEGDMTTPAATVVVTSPVAAMAPAPAAPGSAAMVVDLEPTSPVATVKPVRVVKPEDEVAEQEDAAMLAGAAEDVEVAILALPKKSFHCAACLCPLKPPVFRCENEHFVCHACGGDGGANKRCGPCGRDVSYTHSRFMNGVVDAYKRRQEVERRGASPQSGGHRGTGGAGAQPRCHGKASRHRGGDHSSGRHAADAYVPHGVGPGSSGTQFSGPCDARCHGRGPGGDQSSGRHGAGAGGPSPVAIVKPVRVVKPEDEGAEVAEQEHGAMAEEEGEAVNLDLPKKLFHCAACPGPLRPPVVKCENEHLVCHACGGDGDGGGGATKHCVACPYKRFGCARSMAYHSAADHAASCRHAPCYCFDCRFDGSPVSLVRHLTARSGQHSWPVEKIEYEVAKPFVVPASSEDQRRLLVAEDNCVFLLGVGAGRDPGGRRPVNVVCVRGNARPLYTGVLWVDGPPAAPGQPLTSSFQLKAMVASCSVPGAVDMEQGWLHAHANPNMLHGESGELHLRLCLTKLS</sequence>
<keyword evidence="1" id="KW-0479">Metal-binding</keyword>
<dbReference type="OrthoDB" id="694072at2759"/>
<keyword evidence="3" id="KW-0862">Zinc</keyword>
<dbReference type="AlphaFoldDB" id="A0A3B6FJB2"/>
<evidence type="ECO:0000259" key="7">
    <source>
        <dbReference type="PROSITE" id="PS51081"/>
    </source>
</evidence>
<organism evidence="8">
    <name type="scientific">Triticum aestivum</name>
    <name type="common">Wheat</name>
    <dbReference type="NCBI Taxonomy" id="4565"/>
    <lineage>
        <taxon>Eukaryota</taxon>
        <taxon>Viridiplantae</taxon>
        <taxon>Streptophyta</taxon>
        <taxon>Embryophyta</taxon>
        <taxon>Tracheophyta</taxon>
        <taxon>Spermatophyta</taxon>
        <taxon>Magnoliopsida</taxon>
        <taxon>Liliopsida</taxon>
        <taxon>Poales</taxon>
        <taxon>Poaceae</taxon>
        <taxon>BOP clade</taxon>
        <taxon>Pooideae</taxon>
        <taxon>Triticodae</taxon>
        <taxon>Triticeae</taxon>
        <taxon>Triticinae</taxon>
        <taxon>Triticum</taxon>
    </lineage>
</organism>
<evidence type="ECO:0000256" key="6">
    <source>
        <dbReference type="SAM" id="MobiDB-lite"/>
    </source>
</evidence>
<name>A0A3B6FJB2_WHEAT</name>
<dbReference type="PANTHER" id="PTHR46632:SF27">
    <property type="entry name" value="RING-TYPE E3 UBIQUITIN TRANSFERASE"/>
    <property type="match status" value="1"/>
</dbReference>
<evidence type="ECO:0000256" key="2">
    <source>
        <dbReference type="ARBA" id="ARBA00022771"/>
    </source>
</evidence>
<evidence type="ECO:0000256" key="1">
    <source>
        <dbReference type="ARBA" id="ARBA00022723"/>
    </source>
</evidence>
<evidence type="ECO:0000313" key="8">
    <source>
        <dbReference type="EnsemblPlants" id="TraesCS3B02G079200.1"/>
    </source>
</evidence>
<dbReference type="GO" id="GO:0005737">
    <property type="term" value="C:cytoplasm"/>
    <property type="evidence" value="ECO:0000318"/>
    <property type="project" value="GO_Central"/>
</dbReference>
<dbReference type="InterPro" id="IPR013083">
    <property type="entry name" value="Znf_RING/FYVE/PHD"/>
</dbReference>
<evidence type="ECO:0000313" key="9">
    <source>
        <dbReference type="Proteomes" id="UP000019116"/>
    </source>
</evidence>
<dbReference type="GO" id="GO:0008270">
    <property type="term" value="F:zinc ion binding"/>
    <property type="evidence" value="ECO:0007669"/>
    <property type="project" value="UniProtKB-KW"/>
</dbReference>